<protein>
    <submittedName>
        <fullName evidence="3">Uncharacterized protein</fullName>
    </submittedName>
</protein>
<dbReference type="EMBL" id="MIGA01000003">
    <property type="protein sequence ID" value="OSY47620.1"/>
    <property type="molecule type" value="Genomic_DNA"/>
</dbReference>
<dbReference type="GeneID" id="90926773"/>
<reference evidence="3 5" key="2">
    <citation type="submission" date="2017-09" db="EMBL/GenBank/DDBJ databases">
        <authorList>
            <person name="Lee N."/>
            <person name="Cho B.-K."/>
        </authorList>
    </citation>
    <scope>NUCLEOTIDE SEQUENCE [LARGE SCALE GENOMIC DNA]</scope>
    <source>
        <strain evidence="3 5">ATCC 23948</strain>
    </source>
</reference>
<dbReference type="Proteomes" id="UP000194225">
    <property type="component" value="Unassembled WGS sequence"/>
</dbReference>
<dbReference type="KEGG" id="spla:CP981_26320"/>
<sequence length="157" mass="16959">MTTDVMAYVMEELTVRKSTGLISVLVLGAALSVPATAAQAAPAAASVSTASACHGLIVKGNSRNNKAISASEARSYKKAEKYNHSARGKLVNALNECKSAHDARVLRRIVRDAATLIEDAEHLNRKAYVEHDRGAGKRALYNEYDAQRKLHDAIKRS</sequence>
<evidence type="ECO:0000313" key="2">
    <source>
        <dbReference type="EMBL" id="OSY47620.1"/>
    </source>
</evidence>
<dbReference type="AlphaFoldDB" id="A0AAE6NMS7"/>
<organism evidence="3 5">
    <name type="scientific">Streptomyces platensis</name>
    <dbReference type="NCBI Taxonomy" id="58346"/>
    <lineage>
        <taxon>Bacteria</taxon>
        <taxon>Bacillati</taxon>
        <taxon>Actinomycetota</taxon>
        <taxon>Actinomycetes</taxon>
        <taxon>Kitasatosporales</taxon>
        <taxon>Streptomycetaceae</taxon>
        <taxon>Streptomyces</taxon>
    </lineage>
</organism>
<dbReference type="EMBL" id="CP023691">
    <property type="protein sequence ID" value="QEV54680.1"/>
    <property type="molecule type" value="Genomic_DNA"/>
</dbReference>
<name>A0AAE6NMS7_STRPT</name>
<gene>
    <name evidence="2" type="ORF">BG653_00875</name>
    <name evidence="3" type="ORF">CP981_26320</name>
</gene>
<feature type="signal peptide" evidence="1">
    <location>
        <begin position="1"/>
        <end position="37"/>
    </location>
</feature>
<evidence type="ECO:0000256" key="1">
    <source>
        <dbReference type="SAM" id="SignalP"/>
    </source>
</evidence>
<reference evidence="2 4" key="1">
    <citation type="submission" date="2016-09" db="EMBL/GenBank/DDBJ databases">
        <title>Streptomyces platensis DSM40041, a candidate organism with high potential of specific P450 cytochromes.</title>
        <authorList>
            <person name="Grumaz C."/>
            <person name="Vainshtein Y."/>
            <person name="Kirstahler P."/>
            <person name="Sohn K."/>
        </authorList>
    </citation>
    <scope>NUCLEOTIDE SEQUENCE [LARGE SCALE GENOMIC DNA]</scope>
    <source>
        <strain evidence="2 4">DSM 40041</strain>
    </source>
</reference>
<feature type="chain" id="PRO_5042045611" evidence="1">
    <location>
        <begin position="38"/>
        <end position="157"/>
    </location>
</feature>
<evidence type="ECO:0000313" key="3">
    <source>
        <dbReference type="EMBL" id="QEV54680.1"/>
    </source>
</evidence>
<evidence type="ECO:0000313" key="4">
    <source>
        <dbReference type="Proteomes" id="UP000194225"/>
    </source>
</evidence>
<dbReference type="Proteomes" id="UP000325458">
    <property type="component" value="Chromosome"/>
</dbReference>
<keyword evidence="4" id="KW-1185">Reference proteome</keyword>
<evidence type="ECO:0000313" key="5">
    <source>
        <dbReference type="Proteomes" id="UP000325458"/>
    </source>
</evidence>
<accession>A0AAE6NMS7</accession>
<dbReference type="RefSeq" id="WP_085922880.1">
    <property type="nucleotide sequence ID" value="NZ_BAABSS010000075.1"/>
</dbReference>
<proteinExistence type="predicted"/>
<keyword evidence="1" id="KW-0732">Signal</keyword>